<gene>
    <name evidence="1" type="ORF">A8M32_01230</name>
</gene>
<dbReference type="STRING" id="1752398.A8M32_01230"/>
<keyword evidence="2" id="KW-1185">Reference proteome</keyword>
<dbReference type="Proteomes" id="UP000094342">
    <property type="component" value="Unassembled WGS sequence"/>
</dbReference>
<sequence length="94" mass="11047">MQKRNFYQITAETSHRGRYYHAYSVDVCVDRDSPTYQRLSRSDETIVIDALRDLANWLYRQLEQQYEYLTSDEAVDEALLVNGLTSTESGRRFG</sequence>
<proteinExistence type="predicted"/>
<name>A0A1E3VIQ8_9HYPH</name>
<dbReference type="AlphaFoldDB" id="A0A1E3VIQ8"/>
<dbReference type="RefSeq" id="WP_069456584.1">
    <property type="nucleotide sequence ID" value="NZ_LYBW01000031.1"/>
</dbReference>
<evidence type="ECO:0000313" key="2">
    <source>
        <dbReference type="Proteomes" id="UP000094342"/>
    </source>
</evidence>
<dbReference type="EMBL" id="LYBW01000031">
    <property type="protein sequence ID" value="ODR93171.1"/>
    <property type="molecule type" value="Genomic_DNA"/>
</dbReference>
<evidence type="ECO:0000313" key="1">
    <source>
        <dbReference type="EMBL" id="ODR93171.1"/>
    </source>
</evidence>
<organism evidence="1 2">
    <name type="scientific">Sinorhizobium alkalisoli</name>
    <dbReference type="NCBI Taxonomy" id="1752398"/>
    <lineage>
        <taxon>Bacteria</taxon>
        <taxon>Pseudomonadati</taxon>
        <taxon>Pseudomonadota</taxon>
        <taxon>Alphaproteobacteria</taxon>
        <taxon>Hyphomicrobiales</taxon>
        <taxon>Rhizobiaceae</taxon>
        <taxon>Sinorhizobium/Ensifer group</taxon>
        <taxon>Sinorhizobium</taxon>
    </lineage>
</organism>
<reference evidence="2" key="1">
    <citation type="submission" date="2016-05" db="EMBL/GenBank/DDBJ databases">
        <authorList>
            <person name="Li Y."/>
        </authorList>
    </citation>
    <scope>NUCLEOTIDE SEQUENCE [LARGE SCALE GENOMIC DNA]</scope>
    <source>
        <strain evidence="2">YIC4027</strain>
    </source>
</reference>
<protein>
    <submittedName>
        <fullName evidence="1">Uncharacterized protein</fullName>
    </submittedName>
</protein>
<dbReference type="OrthoDB" id="791062at2"/>
<comment type="caution">
    <text evidence="1">The sequence shown here is derived from an EMBL/GenBank/DDBJ whole genome shotgun (WGS) entry which is preliminary data.</text>
</comment>
<accession>A0A1E3VIQ8</accession>